<dbReference type="SMART" id="SM00721">
    <property type="entry name" value="BAR"/>
    <property type="match status" value="1"/>
</dbReference>
<sequence>MNFNVDLKKMVRDAGTVVNRVVQLTGEKLGTSEKTELDAHFENLAERSDITKTWTEKLLKDTESVLTPHPGNRVEDYLFEKIEKKKPNRLNNLEHLGQDMIDAGNEFGPGTPYGSTLLKVGQCEQKLGKIEHEFITNANACFLSPLKKYLDGEMKTIMTERGILESKRLDLDACKNRVRKARSMLGQPTKEGPSPEYLLQQAERDLRVAQAEFDRQVEITKLLLESVSNSHSSHLRCLHDLVDAQLLYYQQCTSALQELKNEISNLFLFSNRKKMRAKVLCGYDARNSQEISLMADEIITVETISENESDYIMAIRGDQRGRVPLAYLEILPN</sequence>
<dbReference type="Pfam" id="PF14604">
    <property type="entry name" value="SH3_9"/>
    <property type="match status" value="1"/>
</dbReference>
<dbReference type="InterPro" id="IPR001452">
    <property type="entry name" value="SH3_domain"/>
</dbReference>
<reference evidence="5 6" key="1">
    <citation type="submission" date="2022-12" db="EMBL/GenBank/DDBJ databases">
        <title>Chromosome-level genome assembly of true bugs.</title>
        <authorList>
            <person name="Ma L."/>
            <person name="Li H."/>
        </authorList>
    </citation>
    <scope>NUCLEOTIDE SEQUENCE [LARGE SCALE GENOMIC DNA]</scope>
    <source>
        <strain evidence="5">Lab_2022b</strain>
    </source>
</reference>
<protein>
    <recommendedName>
        <fullName evidence="7">Endophilin-A</fullName>
    </recommendedName>
</protein>
<keyword evidence="6" id="KW-1185">Reference proteome</keyword>
<dbReference type="Gene3D" id="1.20.1270.60">
    <property type="entry name" value="Arfaptin homology (AH) domain/BAR domain"/>
    <property type="match status" value="1"/>
</dbReference>
<feature type="domain" description="BAR" evidence="4">
    <location>
        <begin position="26"/>
        <end position="272"/>
    </location>
</feature>
<dbReference type="SUPFAM" id="SSF103657">
    <property type="entry name" value="BAR/IMD domain-like"/>
    <property type="match status" value="1"/>
</dbReference>
<dbReference type="CDD" id="cd11802">
    <property type="entry name" value="SH3_Endophilin_B"/>
    <property type="match status" value="1"/>
</dbReference>
<evidence type="ECO:0000256" key="2">
    <source>
        <dbReference type="PROSITE-ProRule" id="PRU00192"/>
    </source>
</evidence>
<evidence type="ECO:0000313" key="5">
    <source>
        <dbReference type="EMBL" id="KAK9509970.1"/>
    </source>
</evidence>
<dbReference type="Proteomes" id="UP001461498">
    <property type="component" value="Unassembled WGS sequence"/>
</dbReference>
<dbReference type="EMBL" id="JAPXFL010000002">
    <property type="protein sequence ID" value="KAK9509970.1"/>
    <property type="molecule type" value="Genomic_DNA"/>
</dbReference>
<dbReference type="InterPro" id="IPR004148">
    <property type="entry name" value="BAR_dom"/>
</dbReference>
<comment type="caution">
    <text evidence="5">The sequence shown here is derived from an EMBL/GenBank/DDBJ whole genome shotgun (WGS) entry which is preliminary data.</text>
</comment>
<proteinExistence type="predicted"/>
<dbReference type="Gene3D" id="2.30.30.40">
    <property type="entry name" value="SH3 Domains"/>
    <property type="match status" value="1"/>
</dbReference>
<feature type="domain" description="SH3" evidence="3">
    <location>
        <begin position="272"/>
        <end position="333"/>
    </location>
</feature>
<dbReference type="InterPro" id="IPR027267">
    <property type="entry name" value="AH/BAR_dom_sf"/>
</dbReference>
<accession>A0AAW1DNQ4</accession>
<dbReference type="Pfam" id="PF03114">
    <property type="entry name" value="BAR"/>
    <property type="match status" value="1"/>
</dbReference>
<dbReference type="PROSITE" id="PS51021">
    <property type="entry name" value="BAR"/>
    <property type="match status" value="1"/>
</dbReference>
<dbReference type="SUPFAM" id="SSF50044">
    <property type="entry name" value="SH3-domain"/>
    <property type="match status" value="1"/>
</dbReference>
<keyword evidence="1 2" id="KW-0728">SH3 domain</keyword>
<dbReference type="SMART" id="SM00326">
    <property type="entry name" value="SH3"/>
    <property type="match status" value="1"/>
</dbReference>
<dbReference type="PROSITE" id="PS50002">
    <property type="entry name" value="SH3"/>
    <property type="match status" value="1"/>
</dbReference>
<evidence type="ECO:0000313" key="6">
    <source>
        <dbReference type="Proteomes" id="UP001461498"/>
    </source>
</evidence>
<evidence type="ECO:0000256" key="1">
    <source>
        <dbReference type="ARBA" id="ARBA00022443"/>
    </source>
</evidence>
<evidence type="ECO:0000259" key="3">
    <source>
        <dbReference type="PROSITE" id="PS50002"/>
    </source>
</evidence>
<name>A0AAW1DNQ4_9HEMI</name>
<evidence type="ECO:0000259" key="4">
    <source>
        <dbReference type="PROSITE" id="PS51021"/>
    </source>
</evidence>
<dbReference type="GO" id="GO:0005737">
    <property type="term" value="C:cytoplasm"/>
    <property type="evidence" value="ECO:0007669"/>
    <property type="project" value="InterPro"/>
</dbReference>
<dbReference type="AlphaFoldDB" id="A0AAW1DNQ4"/>
<gene>
    <name evidence="5" type="ORF">O3M35_004850</name>
</gene>
<dbReference type="InterPro" id="IPR036028">
    <property type="entry name" value="SH3-like_dom_sf"/>
</dbReference>
<dbReference type="CDD" id="cd07594">
    <property type="entry name" value="BAR_Endophilin_B"/>
    <property type="match status" value="1"/>
</dbReference>
<organism evidence="5 6">
    <name type="scientific">Rhynocoris fuscipes</name>
    <dbReference type="NCBI Taxonomy" id="488301"/>
    <lineage>
        <taxon>Eukaryota</taxon>
        <taxon>Metazoa</taxon>
        <taxon>Ecdysozoa</taxon>
        <taxon>Arthropoda</taxon>
        <taxon>Hexapoda</taxon>
        <taxon>Insecta</taxon>
        <taxon>Pterygota</taxon>
        <taxon>Neoptera</taxon>
        <taxon>Paraneoptera</taxon>
        <taxon>Hemiptera</taxon>
        <taxon>Heteroptera</taxon>
        <taxon>Panheteroptera</taxon>
        <taxon>Cimicomorpha</taxon>
        <taxon>Reduviidae</taxon>
        <taxon>Harpactorinae</taxon>
        <taxon>Harpactorini</taxon>
        <taxon>Rhynocoris</taxon>
    </lineage>
</organism>
<evidence type="ECO:0008006" key="7">
    <source>
        <dbReference type="Google" id="ProtNLM"/>
    </source>
</evidence>